<dbReference type="Pfam" id="PF14384">
    <property type="entry name" value="BrnA_antitoxin"/>
    <property type="match status" value="1"/>
</dbReference>
<accession>A0A3P3R0B6</accession>
<evidence type="ECO:0000313" key="1">
    <source>
        <dbReference type="EMBL" id="RRJ26033.1"/>
    </source>
</evidence>
<organism evidence="1 2">
    <name type="scientific">Lachnoanaerobaculum gingivalis</name>
    <dbReference type="NCBI Taxonomy" id="2490855"/>
    <lineage>
        <taxon>Bacteria</taxon>
        <taxon>Bacillati</taxon>
        <taxon>Bacillota</taxon>
        <taxon>Clostridia</taxon>
        <taxon>Lachnospirales</taxon>
        <taxon>Lachnospiraceae</taxon>
        <taxon>Lachnoanaerobaculum</taxon>
    </lineage>
</organism>
<gene>
    <name evidence="1" type="ORF">EHV10_05720</name>
</gene>
<protein>
    <recommendedName>
        <fullName evidence="3">BrnT family toxin</fullName>
    </recommendedName>
</protein>
<dbReference type="Proteomes" id="UP000272490">
    <property type="component" value="Unassembled WGS sequence"/>
</dbReference>
<dbReference type="Pfam" id="PF04365">
    <property type="entry name" value="BrnT_toxin"/>
    <property type="match status" value="1"/>
</dbReference>
<evidence type="ECO:0000313" key="2">
    <source>
        <dbReference type="Proteomes" id="UP000272490"/>
    </source>
</evidence>
<keyword evidence="2" id="KW-1185">Reference proteome</keyword>
<dbReference type="OrthoDB" id="9802417at2"/>
<dbReference type="RefSeq" id="WP_128673833.1">
    <property type="nucleotide sequence ID" value="NZ_CP124777.1"/>
</dbReference>
<dbReference type="AlphaFoldDB" id="A0A3P3R0B6"/>
<evidence type="ECO:0008006" key="3">
    <source>
        <dbReference type="Google" id="ProtNLM"/>
    </source>
</evidence>
<dbReference type="Gene3D" id="3.10.450.530">
    <property type="entry name" value="Ribonuclease toxin, BrnT, of type II toxin-antitoxin system"/>
    <property type="match status" value="1"/>
</dbReference>
<sequence>MYSFEWDDNKNIINKAKHGVGFEEAKTVFYDEEALVEYDDLHSDVEERFRILGCSSIGNILVVVHCIRKESIIRIISSRKATSNERKNYEREYFIMSESMRDEFLEKEFDFSKAIKNPYIKELKKQVTIKISPTVIDYFKEEAVETGIPYQTLINLYLTECVREKKKLDISWK</sequence>
<proteinExistence type="predicted"/>
<reference evidence="1 2" key="1">
    <citation type="submission" date="2018-11" db="EMBL/GenBank/DDBJ databases">
        <title>Genome sequencing of Lachnoanaerobaculum sp. KCOM 2030 (= ChDC B114).</title>
        <authorList>
            <person name="Kook J.-K."/>
            <person name="Park S.-N."/>
            <person name="Lim Y.K."/>
        </authorList>
    </citation>
    <scope>NUCLEOTIDE SEQUENCE [LARGE SCALE GENOMIC DNA]</scope>
    <source>
        <strain evidence="1 2">KCOM 2030</strain>
    </source>
</reference>
<dbReference type="InterPro" id="IPR025528">
    <property type="entry name" value="BrnA_antitoxin"/>
</dbReference>
<name>A0A3P3R0B6_9FIRM</name>
<dbReference type="InterPro" id="IPR007460">
    <property type="entry name" value="BrnT_toxin"/>
</dbReference>
<dbReference type="InterPro" id="IPR038573">
    <property type="entry name" value="BrnT_sf"/>
</dbReference>
<comment type="caution">
    <text evidence="1">The sequence shown here is derived from an EMBL/GenBank/DDBJ whole genome shotgun (WGS) entry which is preliminary data.</text>
</comment>
<dbReference type="EMBL" id="RRCO01000002">
    <property type="protein sequence ID" value="RRJ26033.1"/>
    <property type="molecule type" value="Genomic_DNA"/>
</dbReference>